<name>A0A251WUP5_9RHOB</name>
<keyword evidence="4" id="KW-0812">Transmembrane</keyword>
<gene>
    <name evidence="6" type="ORF">BVC71_14450</name>
</gene>
<dbReference type="Pfam" id="PF00196">
    <property type="entry name" value="GerE"/>
    <property type="match status" value="1"/>
</dbReference>
<evidence type="ECO:0000256" key="2">
    <source>
        <dbReference type="ARBA" id="ARBA00023125"/>
    </source>
</evidence>
<organism evidence="6 7">
    <name type="scientific">Marivivens niveibacter</name>
    <dbReference type="NCBI Taxonomy" id="1930667"/>
    <lineage>
        <taxon>Bacteria</taxon>
        <taxon>Pseudomonadati</taxon>
        <taxon>Pseudomonadota</taxon>
        <taxon>Alphaproteobacteria</taxon>
        <taxon>Rhodobacterales</taxon>
        <taxon>Paracoccaceae</taxon>
        <taxon>Marivivens group</taxon>
        <taxon>Marivivens</taxon>
    </lineage>
</organism>
<dbReference type="PANTHER" id="PTHR44688">
    <property type="entry name" value="DNA-BINDING TRANSCRIPTIONAL ACTIVATOR DEVR_DOSR"/>
    <property type="match status" value="1"/>
</dbReference>
<dbReference type="SMART" id="SM00421">
    <property type="entry name" value="HTH_LUXR"/>
    <property type="match status" value="1"/>
</dbReference>
<dbReference type="SUPFAM" id="SSF46894">
    <property type="entry name" value="C-terminal effector domain of the bipartite response regulators"/>
    <property type="match status" value="1"/>
</dbReference>
<feature type="transmembrane region" description="Helical" evidence="4">
    <location>
        <begin position="12"/>
        <end position="32"/>
    </location>
</feature>
<dbReference type="CDD" id="cd06170">
    <property type="entry name" value="LuxR_C_like"/>
    <property type="match status" value="1"/>
</dbReference>
<evidence type="ECO:0000259" key="5">
    <source>
        <dbReference type="PROSITE" id="PS50043"/>
    </source>
</evidence>
<dbReference type="PANTHER" id="PTHR44688:SF16">
    <property type="entry name" value="DNA-BINDING TRANSCRIPTIONAL ACTIVATOR DEVR_DOSR"/>
    <property type="match status" value="1"/>
</dbReference>
<dbReference type="InterPro" id="IPR000792">
    <property type="entry name" value="Tscrpt_reg_LuxR_C"/>
</dbReference>
<evidence type="ECO:0000256" key="4">
    <source>
        <dbReference type="SAM" id="Phobius"/>
    </source>
</evidence>
<feature type="domain" description="HTH luxR-type" evidence="5">
    <location>
        <begin position="100"/>
        <end position="165"/>
    </location>
</feature>
<proteinExistence type="predicted"/>
<evidence type="ECO:0000256" key="1">
    <source>
        <dbReference type="ARBA" id="ARBA00023015"/>
    </source>
</evidence>
<dbReference type="GO" id="GO:0006355">
    <property type="term" value="P:regulation of DNA-templated transcription"/>
    <property type="evidence" value="ECO:0007669"/>
    <property type="project" value="InterPro"/>
</dbReference>
<keyword evidence="2" id="KW-0238">DNA-binding</keyword>
<reference evidence="6 7" key="1">
    <citation type="submission" date="2016-12" db="EMBL/GenBank/DDBJ databases">
        <title>The draft genome sequence of HSLHS2.</title>
        <authorList>
            <person name="Hu D."/>
            <person name="Wang L."/>
            <person name="Shao Z."/>
        </authorList>
    </citation>
    <scope>NUCLEOTIDE SEQUENCE [LARGE SCALE GENOMIC DNA]</scope>
    <source>
        <strain evidence="6">MCCC 1A06712</strain>
    </source>
</reference>
<sequence length="185" mass="20992">MGRSLFENARFARLIFWGMVVSALFFSWDVIVDFRAHLVEQRAYSGSDLGHLIFELVAVIVLVFGMVLLSFYISDLRGRNAQQAEVLHSLRHDFDKHVQLQFRNWALTPSELDIALLLMRGVATKDIAELRNSSVGTVKVHSHNVFRKAGVSSRVELMAYFLDEFMDVGMQRGSEDDNARDAARG</sequence>
<comment type="caution">
    <text evidence="6">The sequence shown here is derived from an EMBL/GenBank/DDBJ whole genome shotgun (WGS) entry which is preliminary data.</text>
</comment>
<keyword evidence="4" id="KW-1133">Transmembrane helix</keyword>
<accession>A0A251WUP5</accession>
<keyword evidence="3" id="KW-0804">Transcription</keyword>
<evidence type="ECO:0000256" key="3">
    <source>
        <dbReference type="ARBA" id="ARBA00023163"/>
    </source>
</evidence>
<dbReference type="PROSITE" id="PS50043">
    <property type="entry name" value="HTH_LUXR_2"/>
    <property type="match status" value="1"/>
</dbReference>
<dbReference type="EMBL" id="MSPP01000007">
    <property type="protein sequence ID" value="OUD08167.1"/>
    <property type="molecule type" value="Genomic_DNA"/>
</dbReference>
<dbReference type="AlphaFoldDB" id="A0A251WUP5"/>
<dbReference type="InterPro" id="IPR016032">
    <property type="entry name" value="Sig_transdc_resp-reg_C-effctor"/>
</dbReference>
<keyword evidence="7" id="KW-1185">Reference proteome</keyword>
<dbReference type="Gene3D" id="1.10.10.10">
    <property type="entry name" value="Winged helix-like DNA-binding domain superfamily/Winged helix DNA-binding domain"/>
    <property type="match status" value="1"/>
</dbReference>
<feature type="transmembrane region" description="Helical" evidence="4">
    <location>
        <begin position="52"/>
        <end position="73"/>
    </location>
</feature>
<dbReference type="GO" id="GO:0003677">
    <property type="term" value="F:DNA binding"/>
    <property type="evidence" value="ECO:0007669"/>
    <property type="project" value="UniProtKB-KW"/>
</dbReference>
<keyword evidence="1" id="KW-0805">Transcription regulation</keyword>
<evidence type="ECO:0000313" key="7">
    <source>
        <dbReference type="Proteomes" id="UP000194664"/>
    </source>
</evidence>
<protein>
    <recommendedName>
        <fullName evidence="5">HTH luxR-type domain-containing protein</fullName>
    </recommendedName>
</protein>
<dbReference type="PRINTS" id="PR00038">
    <property type="entry name" value="HTHLUXR"/>
</dbReference>
<keyword evidence="4" id="KW-0472">Membrane</keyword>
<dbReference type="Proteomes" id="UP000194664">
    <property type="component" value="Unassembled WGS sequence"/>
</dbReference>
<evidence type="ECO:0000313" key="6">
    <source>
        <dbReference type="EMBL" id="OUD08167.1"/>
    </source>
</evidence>
<dbReference type="InterPro" id="IPR036388">
    <property type="entry name" value="WH-like_DNA-bd_sf"/>
</dbReference>